<protein>
    <recommendedName>
        <fullName evidence="3">DUF115 domain-containing protein</fullName>
    </recommendedName>
</protein>
<evidence type="ECO:0000313" key="2">
    <source>
        <dbReference type="Proteomes" id="UP000001694"/>
    </source>
</evidence>
<dbReference type="HOGENOM" id="CLU_1335094_0_0_2"/>
<keyword evidence="2" id="KW-1185">Reference proteome</keyword>
<reference evidence="1" key="1">
    <citation type="submission" date="2008-03" db="EMBL/GenBank/DDBJ databases">
        <title>Complete sequence of Thermoproteus neutrophilus V24Sta.</title>
        <authorList>
            <consortium name="US DOE Joint Genome Institute"/>
            <person name="Copeland A."/>
            <person name="Lucas S."/>
            <person name="Lapidus A."/>
            <person name="Glavina del Rio T."/>
            <person name="Dalin E."/>
            <person name="Tice H."/>
            <person name="Bruce D."/>
            <person name="Goodwin L."/>
            <person name="Pitluck S."/>
            <person name="Sims D."/>
            <person name="Brettin T."/>
            <person name="Detter J.C."/>
            <person name="Han C."/>
            <person name="Kuske C.R."/>
            <person name="Schmutz J."/>
            <person name="Larimer F."/>
            <person name="Land M."/>
            <person name="Hauser L."/>
            <person name="Kyrpides N."/>
            <person name="Mikhailova N."/>
            <person name="Biddle J.F."/>
            <person name="Zhang Z."/>
            <person name="Fitz-Gibbon S.T."/>
            <person name="Lowe T.M."/>
            <person name="Saltikov C."/>
            <person name="House C.H."/>
            <person name="Richardson P."/>
        </authorList>
    </citation>
    <scope>NUCLEOTIDE SEQUENCE [LARGE SCALE GENOMIC DNA]</scope>
    <source>
        <strain evidence="1">V24Sta</strain>
    </source>
</reference>
<organism evidence="1 2">
    <name type="scientific">Pyrobaculum neutrophilum (strain DSM 2338 / JCM 9278 / NBRC 100436 / V24Sta)</name>
    <name type="common">Thermoproteus neutrophilus</name>
    <dbReference type="NCBI Taxonomy" id="444157"/>
    <lineage>
        <taxon>Archaea</taxon>
        <taxon>Thermoproteota</taxon>
        <taxon>Thermoprotei</taxon>
        <taxon>Thermoproteales</taxon>
        <taxon>Thermoproteaceae</taxon>
        <taxon>Pyrobaculum</taxon>
    </lineage>
</organism>
<dbReference type="eggNOG" id="arCOG04303">
    <property type="taxonomic scope" value="Archaea"/>
</dbReference>
<evidence type="ECO:0008006" key="3">
    <source>
        <dbReference type="Google" id="ProtNLM"/>
    </source>
</evidence>
<dbReference type="AlphaFoldDB" id="B1Y9H1"/>
<dbReference type="KEGG" id="tne:Tneu_1475"/>
<dbReference type="EMBL" id="CP001014">
    <property type="protein sequence ID" value="ACB40400.1"/>
    <property type="molecule type" value="Genomic_DNA"/>
</dbReference>
<sequence>MVNACGQTVSCKPVIYEPGEWRYVMTLVKALLPELSFHRDGEAAAAASRLGGVSIEVLRDFDWGKPAVYMPPFERVVDGTVVVAVEGYTAKKLMRRGVRADVVVSDLDFDPEAVQLGKTQVVHVHGDNFWRVGPGRRVYTVQTWPVGCTFNVSGFTDGDRAVYLAYYMGAREVDISGFYPDIPLKRDDAVKRKKLAVAQHLLARLSQRLTLRFI</sequence>
<dbReference type="STRING" id="444157.Tneu_1475"/>
<dbReference type="GO" id="GO:0003848">
    <property type="term" value="F:2-amino-4-hydroxy-6-hydroxymethyldihydropteridine diphosphokinase activity"/>
    <property type="evidence" value="ECO:0007669"/>
    <property type="project" value="InterPro"/>
</dbReference>
<proteinExistence type="predicted"/>
<dbReference type="Proteomes" id="UP000001694">
    <property type="component" value="Chromosome"/>
</dbReference>
<accession>B1Y9H1</accession>
<dbReference type="GO" id="GO:0005524">
    <property type="term" value="F:ATP binding"/>
    <property type="evidence" value="ECO:0007669"/>
    <property type="project" value="InterPro"/>
</dbReference>
<name>B1Y9H1_PYRNV</name>
<dbReference type="PANTHER" id="PTHR39648:SF1">
    <property type="entry name" value="6-HYDROXYMETHYL-7,8-DIHYDROPTERIN PYROPHOSPHOKINASE"/>
    <property type="match status" value="1"/>
</dbReference>
<dbReference type="PANTHER" id="PTHR39648">
    <property type="entry name" value="6-HYDROXYMETHYL-7,8-DIHYDROPTERIN PYROPHOSPHOKINASE"/>
    <property type="match status" value="1"/>
</dbReference>
<gene>
    <name evidence="1" type="ordered locus">Tneu_1475</name>
</gene>
<evidence type="ECO:0000313" key="1">
    <source>
        <dbReference type="EMBL" id="ACB40400.1"/>
    </source>
</evidence>
<dbReference type="InterPro" id="IPR027510">
    <property type="entry name" value="HMPDK_MptE"/>
</dbReference>